<organism evidence="8 9">
    <name type="scientific">Trichinella murrelli</name>
    <dbReference type="NCBI Taxonomy" id="144512"/>
    <lineage>
        <taxon>Eukaryota</taxon>
        <taxon>Metazoa</taxon>
        <taxon>Ecdysozoa</taxon>
        <taxon>Nematoda</taxon>
        <taxon>Enoplea</taxon>
        <taxon>Dorylaimia</taxon>
        <taxon>Trichinellida</taxon>
        <taxon>Trichinellidae</taxon>
        <taxon>Trichinella</taxon>
    </lineage>
</organism>
<feature type="repeat" description="WD" evidence="5">
    <location>
        <begin position="464"/>
        <end position="496"/>
    </location>
</feature>
<feature type="compositionally biased region" description="Acidic residues" evidence="6">
    <location>
        <begin position="832"/>
        <end position="844"/>
    </location>
</feature>
<keyword evidence="2" id="KW-0677">Repeat</keyword>
<dbReference type="GO" id="GO:0006357">
    <property type="term" value="P:regulation of transcription by RNA polymerase II"/>
    <property type="evidence" value="ECO:0007669"/>
    <property type="project" value="TreeGrafter"/>
</dbReference>
<evidence type="ECO:0000313" key="8">
    <source>
        <dbReference type="EMBL" id="KRX46608.1"/>
    </source>
</evidence>
<feature type="compositionally biased region" description="Acidic residues" evidence="6">
    <location>
        <begin position="1662"/>
        <end position="1673"/>
    </location>
</feature>
<evidence type="ECO:0000259" key="7">
    <source>
        <dbReference type="PROSITE" id="PS50014"/>
    </source>
</evidence>
<dbReference type="InterPro" id="IPR001680">
    <property type="entry name" value="WD40_rpt"/>
</dbReference>
<feature type="compositionally biased region" description="Low complexity" evidence="6">
    <location>
        <begin position="852"/>
        <end position="861"/>
    </location>
</feature>
<feature type="repeat" description="WD" evidence="5">
    <location>
        <begin position="283"/>
        <end position="324"/>
    </location>
</feature>
<evidence type="ECO:0000313" key="9">
    <source>
        <dbReference type="Proteomes" id="UP000055048"/>
    </source>
</evidence>
<dbReference type="PROSITE" id="PS50014">
    <property type="entry name" value="BROMODOMAIN_2"/>
    <property type="match status" value="1"/>
</dbReference>
<dbReference type="InterPro" id="IPR019775">
    <property type="entry name" value="WD40_repeat_CS"/>
</dbReference>
<name>A0A0V0U5Y9_9BILA</name>
<dbReference type="PROSITE" id="PS50082">
    <property type="entry name" value="WD_REPEATS_2"/>
    <property type="match status" value="6"/>
</dbReference>
<dbReference type="Proteomes" id="UP000055048">
    <property type="component" value="Unassembled WGS sequence"/>
</dbReference>
<gene>
    <name evidence="8" type="primary">BRWD3</name>
    <name evidence="8" type="ORF">T05_6967</name>
</gene>
<evidence type="ECO:0000256" key="3">
    <source>
        <dbReference type="ARBA" id="ARBA00023117"/>
    </source>
</evidence>
<feature type="repeat" description="WD" evidence="5">
    <location>
        <begin position="529"/>
        <end position="558"/>
    </location>
</feature>
<dbReference type="Pfam" id="PF25313">
    <property type="entry name" value="BRWD_AD"/>
    <property type="match status" value="1"/>
</dbReference>
<dbReference type="PROSITE" id="PS00678">
    <property type="entry name" value="WD_REPEATS_1"/>
    <property type="match status" value="2"/>
</dbReference>
<feature type="compositionally biased region" description="Acidic residues" evidence="6">
    <location>
        <begin position="939"/>
        <end position="967"/>
    </location>
</feature>
<feature type="region of interest" description="Disordered" evidence="6">
    <location>
        <begin position="832"/>
        <end position="1021"/>
    </location>
</feature>
<dbReference type="InterPro" id="IPR001487">
    <property type="entry name" value="Bromodomain"/>
</dbReference>
<evidence type="ECO:0000256" key="5">
    <source>
        <dbReference type="PROSITE-ProRule" id="PRU00221"/>
    </source>
</evidence>
<dbReference type="Pfam" id="PF00300">
    <property type="entry name" value="His_Phos_1"/>
    <property type="match status" value="1"/>
</dbReference>
<dbReference type="Gene3D" id="2.130.10.10">
    <property type="entry name" value="YVTN repeat-like/Quinoprotein amine dehydrogenase"/>
    <property type="match status" value="3"/>
</dbReference>
<evidence type="ECO:0000256" key="1">
    <source>
        <dbReference type="ARBA" id="ARBA00022574"/>
    </source>
</evidence>
<dbReference type="Pfam" id="PF00400">
    <property type="entry name" value="WD40"/>
    <property type="match status" value="6"/>
</dbReference>
<feature type="repeat" description="WD" evidence="5">
    <location>
        <begin position="367"/>
        <end position="402"/>
    </location>
</feature>
<dbReference type="Pfam" id="PF25437">
    <property type="entry name" value="BRWD1_N"/>
    <property type="match status" value="1"/>
</dbReference>
<feature type="compositionally biased region" description="Basic and acidic residues" evidence="6">
    <location>
        <begin position="977"/>
        <end position="988"/>
    </location>
</feature>
<dbReference type="InterPro" id="IPR015943">
    <property type="entry name" value="WD40/YVTN_repeat-like_dom_sf"/>
</dbReference>
<dbReference type="SUPFAM" id="SSF50978">
    <property type="entry name" value="WD40 repeat-like"/>
    <property type="match status" value="1"/>
</dbReference>
<dbReference type="EMBL" id="JYDJ01000055">
    <property type="protein sequence ID" value="KRX46608.1"/>
    <property type="molecule type" value="Genomic_DNA"/>
</dbReference>
<feature type="non-terminal residue" evidence="8">
    <location>
        <position position="1953"/>
    </location>
</feature>
<dbReference type="GO" id="GO:0016791">
    <property type="term" value="F:phosphatase activity"/>
    <property type="evidence" value="ECO:0007669"/>
    <property type="project" value="UniProtKB-ARBA"/>
</dbReference>
<keyword evidence="3 4" id="KW-0103">Bromodomain</keyword>
<protein>
    <submittedName>
        <fullName evidence="8">Bromodomain and WD repeat-containing protein 3</fullName>
    </submittedName>
</protein>
<feature type="compositionally biased region" description="Low complexity" evidence="6">
    <location>
        <begin position="871"/>
        <end position="880"/>
    </location>
</feature>
<feature type="non-terminal residue" evidence="8">
    <location>
        <position position="1"/>
    </location>
</feature>
<feature type="repeat" description="WD" evidence="5">
    <location>
        <begin position="325"/>
        <end position="366"/>
    </location>
</feature>
<dbReference type="InterPro" id="IPR052060">
    <property type="entry name" value="Bromo_WD_repeat"/>
</dbReference>
<feature type="compositionally biased region" description="Polar residues" evidence="6">
    <location>
        <begin position="1534"/>
        <end position="1555"/>
    </location>
</feature>
<dbReference type="PROSITE" id="PS50294">
    <property type="entry name" value="WD_REPEATS_REGION"/>
    <property type="match status" value="2"/>
</dbReference>
<dbReference type="SUPFAM" id="SSF53254">
    <property type="entry name" value="Phosphoglycerate mutase-like"/>
    <property type="match status" value="2"/>
</dbReference>
<dbReference type="InterPro" id="IPR036427">
    <property type="entry name" value="Bromodomain-like_sf"/>
</dbReference>
<dbReference type="CDD" id="cd07067">
    <property type="entry name" value="HP_PGM_like"/>
    <property type="match status" value="1"/>
</dbReference>
<dbReference type="GO" id="GO:0005634">
    <property type="term" value="C:nucleus"/>
    <property type="evidence" value="ECO:0007669"/>
    <property type="project" value="TreeGrafter"/>
</dbReference>
<dbReference type="Gene3D" id="1.20.920.10">
    <property type="entry name" value="Bromodomain-like"/>
    <property type="match status" value="1"/>
</dbReference>
<feature type="compositionally biased region" description="Acidic residues" evidence="6">
    <location>
        <begin position="923"/>
        <end position="932"/>
    </location>
</feature>
<feature type="compositionally biased region" description="Low complexity" evidence="6">
    <location>
        <begin position="1620"/>
        <end position="1630"/>
    </location>
</feature>
<feature type="compositionally biased region" description="Basic residues" evidence="6">
    <location>
        <begin position="881"/>
        <end position="894"/>
    </location>
</feature>
<dbReference type="InterPro" id="IPR057452">
    <property type="entry name" value="BRWD/PHIP_N"/>
</dbReference>
<dbReference type="Pfam" id="PF00439">
    <property type="entry name" value="Bromodomain"/>
    <property type="match status" value="1"/>
</dbReference>
<evidence type="ECO:0000256" key="4">
    <source>
        <dbReference type="PROSITE-ProRule" id="PRU00035"/>
    </source>
</evidence>
<dbReference type="InterPro" id="IPR036322">
    <property type="entry name" value="WD40_repeat_dom_sf"/>
</dbReference>
<dbReference type="GO" id="GO:0008360">
    <property type="term" value="P:regulation of cell shape"/>
    <property type="evidence" value="ECO:0007669"/>
    <property type="project" value="TreeGrafter"/>
</dbReference>
<feature type="domain" description="Bromo" evidence="7">
    <location>
        <begin position="1268"/>
        <end position="1338"/>
    </location>
</feature>
<evidence type="ECO:0000256" key="2">
    <source>
        <dbReference type="ARBA" id="ARBA00022737"/>
    </source>
</evidence>
<dbReference type="PRINTS" id="PR00503">
    <property type="entry name" value="BROMODOMAIN"/>
</dbReference>
<dbReference type="InterPro" id="IPR029033">
    <property type="entry name" value="His_PPase_superfam"/>
</dbReference>
<feature type="compositionally biased region" description="Polar residues" evidence="6">
    <location>
        <begin position="903"/>
        <end position="916"/>
    </location>
</feature>
<proteinExistence type="predicted"/>
<feature type="compositionally biased region" description="Low complexity" evidence="6">
    <location>
        <begin position="1521"/>
        <end position="1533"/>
    </location>
</feature>
<dbReference type="SUPFAM" id="SSF47370">
    <property type="entry name" value="Bromodomain"/>
    <property type="match status" value="1"/>
</dbReference>
<dbReference type="SMART" id="SM00297">
    <property type="entry name" value="BROMO"/>
    <property type="match status" value="1"/>
</dbReference>
<comment type="caution">
    <text evidence="8">The sequence shown here is derived from an EMBL/GenBank/DDBJ whole genome shotgun (WGS) entry which is preliminary data.</text>
</comment>
<sequence>LQSLQVLFSKKCFYYNNAKYSINIVMQARVIVVRHLNEEGREQAVSLGRHFTAVGTTLSLVYSSDLLRAVETAELIISCQKFAKDLQIVPDPRLRERVKEEEAMNNNREVFFEEHLLYLIYRFLSMKEGLGDAADALGRSLETAGYIPLRFDYQGVERRQTLAQFHSIYASRICDDHLPVLLENFIAQTRRFAPAGLTGPLSLLDTGPFSMLRADSSSTLQRKWRRRDVAGLRSCMLMPVASNLKNRFNLADMFFASQVSSANLMQQLSFRMLFPKFHLQAAVIGHLASVCCVTFDRTGRRLFTGGDDHLIKVWSPRSARLLYTFRGFCGQITDMHVNYENTLIAAASMDKFIRVWSLKNAQPVAAMTGHTGMITNLQFLPSTATDRQVLVSTGNDGNVFFWHYMHDAFEASPVRFNVRSKVGGRVIGLSVSGGGRFVGTCGSDHSITVFKVPSDGEPEMTFDIAGHSDRIDCIQWAHTGLRFATCSKDGLAKIWKYQYTSWNPMVLDPSLNRGAGETTRRLSMLLCTWNADDTLLVTSSSDNRIRVWDSTSGQLVRTFDDHTNDVQNLIAHPADPDLMVTAGDDGQVIFWNLAEGVRVNSYLNKRTVSNHDVECSVYEGCFSPDGFHFAAVDSLGSTLFFGLHHEYPPVPGEQFFHTDYRPLLADEAEYVVDEQTQLPPHLMPPPFLVNAEGEPYPPAEQRFVPGKEHCSEQYLVPELPLVSEEAVASAGPSRFGFHLQADANRQLFCCWTSRHLVPALDADQLTTLHGRIVETARQEEELFLKESSRHLPTPRAESPSVTADSTPRVVETAASERDSRRFRVDDIDLLADESTDDDDYDPDYTEGGIGSSGATASAAGVGSSGVGSGTVAGDAANTRSLRTRSSARRRRGRRTQANLDRPSLTNGSLDDSTARSSAGEFVYLDDDNDEDYYYQGSSDNDEDEEDDEEDVDLDDDDDDEDEDDDWYSDMSMMNVRSESDHSDEERVARHNNNNNSQRDSRRRGRRPAADGVALTEASSRPSGVARYEDLLTKFHFSDWITSTTCRPSPYFPQQGDEVVYFHQGHRMYVDEVKRANLYKLKEKDLPWNSGLRLEETEFAVVKEVTFHLHQVRSCRLQLTRINPRSSAEQSSFTFHVCFHDIPNVIDFIVLRQLYDSSIRRRWRSGDSFKALIDDRWWFGTVVGKATQPQSTSHFQSIVVRWENDDEDRLSPWDLVPLEVGNNGTGDGEMFDLTEAASIWPYTPKTNEWPSRGRDAECQRLLLGLETISSQPFAEPFLEPVDLGVYPWYCMCIEYPCDLATIKARLANRFYRRVAAVKFDVERINQNACTFNEPNSTIVHQARLLTNILLAYISMPNCFEIDQLYQEFMDQTADGAAADSTSTLNNGFFINDQPGPSGLSQQQTGSNWIERCQTLLQDIFRANDESQSVKLGRRLTLSLLSIQRRLNLGHLASPGALEREMDAAMGSFSTRSSTRQSISFVDSLYAKFKRDFEPVLQSWQQQQRQQQQQQHNGRNSRKQESRTAAASRAAVSSRPYNTRSSQGQIGNSNISRTLATDRTAEPLLDIDQNNDSGRGDTGNDDDDDDDEDEDAGAGDDNDEEMMMLRREQEQPCCSKALPTMSSSSRSKQQQQPAAADSGSNDWQNRLRRKRPAASEYSTYGCSEDSDSDPADSTEDGTIMTSSRGRLIKQQLRQPFANLMEASRARNVKPEHFDGEGVEPLPLFDARVREWFESMCEATLVNYDKTVEEEPNFRPTILVVSHGGTIRRLFAHFFSPELMMSGSFCPASRGAAMRIAANTAYSTFDLHLNLDVSDRGLQCLRLHLVSCSLFYWKLQFQTLLISCPASGKCSFLWHCVEIDAFSPTVSYCTSWSFRKKMATRRGEAKFSITKLIESASLENTPVVGRQSVAFLLKLFPNCKNSQVTLSCSCFGNCFTQKLRIIVIFFSTTIPTVRFI</sequence>
<feature type="region of interest" description="Disordered" evidence="6">
    <location>
        <begin position="1496"/>
        <end position="1677"/>
    </location>
</feature>
<dbReference type="STRING" id="144512.A0A0V0U5Y9"/>
<feature type="region of interest" description="Disordered" evidence="6">
    <location>
        <begin position="785"/>
        <end position="817"/>
    </location>
</feature>
<dbReference type="PANTHER" id="PTHR16266">
    <property type="entry name" value="WD REPEAT DOMAIN 9"/>
    <property type="match status" value="1"/>
</dbReference>
<dbReference type="CDD" id="cd00200">
    <property type="entry name" value="WD40"/>
    <property type="match status" value="1"/>
</dbReference>
<feature type="repeat" description="WD" evidence="5">
    <location>
        <begin position="559"/>
        <end position="601"/>
    </location>
</feature>
<dbReference type="GO" id="GO:0007010">
    <property type="term" value="P:cytoskeleton organization"/>
    <property type="evidence" value="ECO:0007669"/>
    <property type="project" value="TreeGrafter"/>
</dbReference>
<accession>A0A0V0U5Y9</accession>
<evidence type="ECO:0000256" key="6">
    <source>
        <dbReference type="SAM" id="MobiDB-lite"/>
    </source>
</evidence>
<reference evidence="8 9" key="1">
    <citation type="submission" date="2015-01" db="EMBL/GenBank/DDBJ databases">
        <title>Evolution of Trichinella species and genotypes.</title>
        <authorList>
            <person name="Korhonen P.K."/>
            <person name="Edoardo P."/>
            <person name="Giuseppe L.R."/>
            <person name="Gasser R.B."/>
        </authorList>
    </citation>
    <scope>NUCLEOTIDE SEQUENCE [LARGE SCALE GENOMIC DNA]</scope>
    <source>
        <strain evidence="8">ISS417</strain>
    </source>
</reference>
<feature type="compositionally biased region" description="Acidic residues" evidence="6">
    <location>
        <begin position="1577"/>
        <end position="1600"/>
    </location>
</feature>
<dbReference type="InterPro" id="IPR013078">
    <property type="entry name" value="His_Pase_superF_clade-1"/>
</dbReference>
<dbReference type="OrthoDB" id="10265743at2759"/>
<keyword evidence="9" id="KW-1185">Reference proteome</keyword>
<dbReference type="InterPro" id="IPR057451">
    <property type="entry name" value="BRWD/PHIP_AD"/>
</dbReference>
<dbReference type="FunFam" id="1.20.920.10:FF:000066">
    <property type="entry name" value="Transcription initiation factor TFIID subunit 1"/>
    <property type="match status" value="1"/>
</dbReference>
<dbReference type="Gene3D" id="3.40.50.1240">
    <property type="entry name" value="Phosphoglycerate mutase-like"/>
    <property type="match status" value="2"/>
</dbReference>
<feature type="compositionally biased region" description="Low complexity" evidence="6">
    <location>
        <begin position="1499"/>
        <end position="1509"/>
    </location>
</feature>
<dbReference type="PANTHER" id="PTHR16266:SF17">
    <property type="entry name" value="BRWD3"/>
    <property type="match status" value="1"/>
</dbReference>
<keyword evidence="1 5" id="KW-0853">WD repeat</keyword>
<dbReference type="SMART" id="SM00320">
    <property type="entry name" value="WD40"/>
    <property type="match status" value="8"/>
</dbReference>